<dbReference type="InterPro" id="IPR003696">
    <property type="entry name" value="Carbtransf_dom"/>
</dbReference>
<protein>
    <submittedName>
        <fullName evidence="4">Carbamoyltransferase</fullName>
    </submittedName>
</protein>
<accession>A0ABZ2K0G2</accession>
<dbReference type="RefSeq" id="WP_394842853.1">
    <property type="nucleotide sequence ID" value="NZ_CP089982.1"/>
</dbReference>
<name>A0ABZ2K0G2_9BACT</name>
<dbReference type="InterPro" id="IPR031730">
    <property type="entry name" value="Carbam_trans_C"/>
</dbReference>
<evidence type="ECO:0000313" key="5">
    <source>
        <dbReference type="Proteomes" id="UP001379533"/>
    </source>
</evidence>
<dbReference type="InterPro" id="IPR043129">
    <property type="entry name" value="ATPase_NBD"/>
</dbReference>
<proteinExistence type="inferred from homology"/>
<sequence length="599" mass="65305">MKILGISAHYHDAAAALLVDGLPVAAVQQERLSRRKNDAAFPLEAIEWCLEQGQLEPEDLDAVVFYEKPMLKFERILTCALRAFPKSWRSFPQAMKNSLGEKVWIKGIISSHLGIPGGKILFAEHHRSHAAAAFLTAPTQNAAILTVDGVGEWATLSIGRGHRTPGGKTDLVLLREIRFPHSLGMLYSTFTAFLGFAVNEGEYKVMGLASYGKPRFADAVRKIARRTADGAFALEMSYFDYHTTSKRSYSAKFIDTFGPPRLPYEPLDPGTPEGARYADIAASVQLVLEEILVDLTRELRKSTGLSDLCLGGGVALNGCANARILRESGFDNVFVPPAPGDAGCALGAALYADRIHFGQPDRPFADHPYWGPTLAPDELARVAREDGFAQEQLPNGEALVARIADELHAGKIVGWMQGASEFGPRALGHRSILCSPQGAETRDRLNREIKYREEFRPFAPAVPIEAASTYFDLPPGGARLARFMSGVFPVRAEWQSRLAAITHVDGTARLQTVDRATEPQFYALLEAYGRRSGIPVLLNTSFNLAGEPIVNRAVEGYSTFRRCGIDLLVAGDTLVRKERAGAIREDGNAAASDAEEAAE</sequence>
<dbReference type="Gene3D" id="3.90.870.20">
    <property type="entry name" value="Carbamoyltransferase, C-terminal domain"/>
    <property type="match status" value="1"/>
</dbReference>
<feature type="domain" description="Carbamoyltransferase" evidence="2">
    <location>
        <begin position="2"/>
        <end position="350"/>
    </location>
</feature>
<comment type="similarity">
    <text evidence="1">Belongs to the NodU/CmcH family.</text>
</comment>
<dbReference type="Pfam" id="PF02543">
    <property type="entry name" value="Carbam_trans_N"/>
    <property type="match status" value="1"/>
</dbReference>
<dbReference type="PANTHER" id="PTHR34847:SF1">
    <property type="entry name" value="NODULATION PROTEIN U"/>
    <property type="match status" value="1"/>
</dbReference>
<dbReference type="PANTHER" id="PTHR34847">
    <property type="entry name" value="NODULATION PROTEIN U"/>
    <property type="match status" value="1"/>
</dbReference>
<evidence type="ECO:0000256" key="1">
    <source>
        <dbReference type="ARBA" id="ARBA00006129"/>
    </source>
</evidence>
<organism evidence="4 5">
    <name type="scientific">Pendulispora brunnea</name>
    <dbReference type="NCBI Taxonomy" id="2905690"/>
    <lineage>
        <taxon>Bacteria</taxon>
        <taxon>Pseudomonadati</taxon>
        <taxon>Myxococcota</taxon>
        <taxon>Myxococcia</taxon>
        <taxon>Myxococcales</taxon>
        <taxon>Sorangiineae</taxon>
        <taxon>Pendulisporaceae</taxon>
        <taxon>Pendulispora</taxon>
    </lineage>
</organism>
<dbReference type="Proteomes" id="UP001379533">
    <property type="component" value="Chromosome"/>
</dbReference>
<dbReference type="CDD" id="cd24098">
    <property type="entry name" value="ASKHA_NBD_TobZ_N"/>
    <property type="match status" value="1"/>
</dbReference>
<evidence type="ECO:0000259" key="2">
    <source>
        <dbReference type="Pfam" id="PF02543"/>
    </source>
</evidence>
<reference evidence="4 5" key="1">
    <citation type="submission" date="2021-12" db="EMBL/GenBank/DDBJ databases">
        <title>Discovery of the Pendulisporaceae a myxobacterial family with distinct sporulation behavior and unique specialized metabolism.</title>
        <authorList>
            <person name="Garcia R."/>
            <person name="Popoff A."/>
            <person name="Bader C.D."/>
            <person name="Loehr J."/>
            <person name="Walesch S."/>
            <person name="Walt C."/>
            <person name="Boldt J."/>
            <person name="Bunk B."/>
            <person name="Haeckl F.J.F.P.J."/>
            <person name="Gunesch A.P."/>
            <person name="Birkelbach J."/>
            <person name="Nuebel U."/>
            <person name="Pietschmann T."/>
            <person name="Bach T."/>
            <person name="Mueller R."/>
        </authorList>
    </citation>
    <scope>NUCLEOTIDE SEQUENCE [LARGE SCALE GENOMIC DNA]</scope>
    <source>
        <strain evidence="4 5">MSr12523</strain>
    </source>
</reference>
<keyword evidence="5" id="KW-1185">Reference proteome</keyword>
<dbReference type="EMBL" id="CP089982">
    <property type="protein sequence ID" value="WXA92236.1"/>
    <property type="molecule type" value="Genomic_DNA"/>
</dbReference>
<dbReference type="Pfam" id="PF16861">
    <property type="entry name" value="Carbam_trans_C"/>
    <property type="match status" value="1"/>
</dbReference>
<evidence type="ECO:0000313" key="4">
    <source>
        <dbReference type="EMBL" id="WXA92236.1"/>
    </source>
</evidence>
<evidence type="ECO:0000259" key="3">
    <source>
        <dbReference type="Pfam" id="PF16861"/>
    </source>
</evidence>
<dbReference type="SUPFAM" id="SSF53067">
    <property type="entry name" value="Actin-like ATPase domain"/>
    <property type="match status" value="1"/>
</dbReference>
<dbReference type="Gene3D" id="3.30.420.40">
    <property type="match status" value="2"/>
</dbReference>
<feature type="domain" description="Carbamoyltransferase C-terminal" evidence="3">
    <location>
        <begin position="404"/>
        <end position="577"/>
    </location>
</feature>
<gene>
    <name evidence="4" type="ORF">LZC95_37995</name>
</gene>
<dbReference type="InterPro" id="IPR051338">
    <property type="entry name" value="NodU/CmcH_Carbamoyltrnsfr"/>
</dbReference>
<dbReference type="InterPro" id="IPR038152">
    <property type="entry name" value="Carbam_trans_C_sf"/>
</dbReference>